<evidence type="ECO:0000313" key="3">
    <source>
        <dbReference type="Proteomes" id="UP001153269"/>
    </source>
</evidence>
<comment type="caution">
    <text evidence="2">The sequence shown here is derived from an EMBL/GenBank/DDBJ whole genome shotgun (WGS) entry which is preliminary data.</text>
</comment>
<protein>
    <submittedName>
        <fullName evidence="2">Uncharacterized protein</fullName>
    </submittedName>
</protein>
<feature type="compositionally biased region" description="Basic and acidic residues" evidence="1">
    <location>
        <begin position="57"/>
        <end position="74"/>
    </location>
</feature>
<gene>
    <name evidence="2" type="ORF">PLEPLA_LOCUS21999</name>
</gene>
<name>A0A9N7YNS5_PLEPL</name>
<dbReference type="Proteomes" id="UP001153269">
    <property type="component" value="Unassembled WGS sequence"/>
</dbReference>
<feature type="region of interest" description="Disordered" evidence="1">
    <location>
        <begin position="1"/>
        <end position="124"/>
    </location>
</feature>
<reference evidence="2" key="1">
    <citation type="submission" date="2020-03" db="EMBL/GenBank/DDBJ databases">
        <authorList>
            <person name="Weist P."/>
        </authorList>
    </citation>
    <scope>NUCLEOTIDE SEQUENCE</scope>
</reference>
<keyword evidence="3" id="KW-1185">Reference proteome</keyword>
<feature type="compositionally biased region" description="Basic and acidic residues" evidence="1">
    <location>
        <begin position="104"/>
        <end position="116"/>
    </location>
</feature>
<sequence>MHYSPVEAPRGVFEPEMPCGAGARWEQTDAQRTMKRILTPLQTRSERGGDVLVTTSTREERAAARNKYNQDSRRLMRTNVRAQPPRATGGQEELSGAPPSGRSSGEELHPQGEAQEKTSLVPAV</sequence>
<evidence type="ECO:0000256" key="1">
    <source>
        <dbReference type="SAM" id="MobiDB-lite"/>
    </source>
</evidence>
<evidence type="ECO:0000313" key="2">
    <source>
        <dbReference type="EMBL" id="CAB1433907.1"/>
    </source>
</evidence>
<proteinExistence type="predicted"/>
<dbReference type="EMBL" id="CADEAL010001613">
    <property type="protein sequence ID" value="CAB1433907.1"/>
    <property type="molecule type" value="Genomic_DNA"/>
</dbReference>
<accession>A0A9N7YNS5</accession>
<dbReference type="AlphaFoldDB" id="A0A9N7YNS5"/>
<organism evidence="2 3">
    <name type="scientific">Pleuronectes platessa</name>
    <name type="common">European plaice</name>
    <dbReference type="NCBI Taxonomy" id="8262"/>
    <lineage>
        <taxon>Eukaryota</taxon>
        <taxon>Metazoa</taxon>
        <taxon>Chordata</taxon>
        <taxon>Craniata</taxon>
        <taxon>Vertebrata</taxon>
        <taxon>Euteleostomi</taxon>
        <taxon>Actinopterygii</taxon>
        <taxon>Neopterygii</taxon>
        <taxon>Teleostei</taxon>
        <taxon>Neoteleostei</taxon>
        <taxon>Acanthomorphata</taxon>
        <taxon>Carangaria</taxon>
        <taxon>Pleuronectiformes</taxon>
        <taxon>Pleuronectoidei</taxon>
        <taxon>Pleuronectidae</taxon>
        <taxon>Pleuronectes</taxon>
    </lineage>
</organism>